<proteinExistence type="predicted"/>
<evidence type="ECO:0000313" key="3">
    <source>
        <dbReference type="Proteomes" id="UP000192342"/>
    </source>
</evidence>
<dbReference type="Gene3D" id="3.40.50.10330">
    <property type="entry name" value="Probable inorganic polyphosphate/atp-NAD kinase, domain 1"/>
    <property type="match status" value="1"/>
</dbReference>
<name>A0A1Y1SBB0_9GAMM</name>
<dbReference type="SUPFAM" id="SSF111331">
    <property type="entry name" value="NAD kinase/diacylglycerol kinase-like"/>
    <property type="match status" value="1"/>
</dbReference>
<organism evidence="2 3">
    <name type="scientific">Oceanococcus atlanticus</name>
    <dbReference type="NCBI Taxonomy" id="1317117"/>
    <lineage>
        <taxon>Bacteria</taxon>
        <taxon>Pseudomonadati</taxon>
        <taxon>Pseudomonadota</taxon>
        <taxon>Gammaproteobacteria</taxon>
        <taxon>Chromatiales</taxon>
        <taxon>Oceanococcaceae</taxon>
        <taxon>Oceanococcus</taxon>
    </lineage>
</organism>
<evidence type="ECO:0000259" key="1">
    <source>
        <dbReference type="Pfam" id="PF00781"/>
    </source>
</evidence>
<dbReference type="GO" id="GO:0016301">
    <property type="term" value="F:kinase activity"/>
    <property type="evidence" value="ECO:0007669"/>
    <property type="project" value="UniProtKB-KW"/>
</dbReference>
<dbReference type="InterPro" id="IPR001206">
    <property type="entry name" value="Diacylglycerol_kinase_cat_dom"/>
</dbReference>
<dbReference type="STRING" id="1317117.ATO7_11478"/>
<dbReference type="InterPro" id="IPR016064">
    <property type="entry name" value="NAD/diacylglycerol_kinase_sf"/>
</dbReference>
<reference evidence="2 3" key="1">
    <citation type="submission" date="2013-04" db="EMBL/GenBank/DDBJ databases">
        <title>Oceanococcus atlanticus 22II-S10r2 Genome Sequencing.</title>
        <authorList>
            <person name="Lai Q."/>
            <person name="Li G."/>
            <person name="Shao Z."/>
        </authorList>
    </citation>
    <scope>NUCLEOTIDE SEQUENCE [LARGE SCALE GENOMIC DNA]</scope>
    <source>
        <strain evidence="2 3">22II-S10r2</strain>
    </source>
</reference>
<dbReference type="AlphaFoldDB" id="A0A1Y1SBB0"/>
<dbReference type="Proteomes" id="UP000192342">
    <property type="component" value="Unassembled WGS sequence"/>
</dbReference>
<keyword evidence="2" id="KW-0418">Kinase</keyword>
<gene>
    <name evidence="2" type="ORF">ATO7_11478</name>
</gene>
<sequence>MQRRLGERVRVVETGHVDELPMALSELRAAGVNMLVPFGGDGTLSRVLSAAIPLWQENLPELVALRAGTMNMIASHLQMPREEPVKTLSGLLAKPAKSHVLRRRAMLSDGGDAGFTFGFGAPVRFLEHYDAGGVRAAVQLIARAALSLRKYDGVAAKIFEPMTVTWAGSGDPIEQSRLRLFLAMTIDELPLGFCVAPGAGEDTEHMQLIHGNMTPGFVIRNLHRFHAGKPVSGPQLVRERDTMLDFTFEQETRWMMDGEIHPACRRLRLDLGPHVEFRVPRR</sequence>
<protein>
    <submittedName>
        <fullName evidence="2">Diacylglycerol kinase catalytic subunit</fullName>
    </submittedName>
</protein>
<dbReference type="Gene3D" id="2.60.200.40">
    <property type="match status" value="1"/>
</dbReference>
<feature type="domain" description="DAGKc" evidence="1">
    <location>
        <begin position="6"/>
        <end position="93"/>
    </location>
</feature>
<keyword evidence="2" id="KW-0808">Transferase</keyword>
<evidence type="ECO:0000313" key="2">
    <source>
        <dbReference type="EMBL" id="ORE85911.1"/>
    </source>
</evidence>
<accession>A0A1Y1SBB0</accession>
<keyword evidence="3" id="KW-1185">Reference proteome</keyword>
<dbReference type="InterPro" id="IPR017438">
    <property type="entry name" value="ATP-NAD_kinase_N"/>
</dbReference>
<dbReference type="Pfam" id="PF00781">
    <property type="entry name" value="DAGK_cat"/>
    <property type="match status" value="1"/>
</dbReference>
<dbReference type="EMBL" id="AQQV01000003">
    <property type="protein sequence ID" value="ORE85911.1"/>
    <property type="molecule type" value="Genomic_DNA"/>
</dbReference>
<comment type="caution">
    <text evidence="2">The sequence shown here is derived from an EMBL/GenBank/DDBJ whole genome shotgun (WGS) entry which is preliminary data.</text>
</comment>